<dbReference type="CDD" id="cd08026">
    <property type="entry name" value="DUF326"/>
    <property type="match status" value="1"/>
</dbReference>
<keyword evidence="2" id="KW-1185">Reference proteome</keyword>
<dbReference type="RefSeq" id="WP_089789232.1">
    <property type="nucleotide sequence ID" value="NZ_FOKW01000009.1"/>
</dbReference>
<evidence type="ECO:0000313" key="2">
    <source>
        <dbReference type="Proteomes" id="UP000199161"/>
    </source>
</evidence>
<evidence type="ECO:0008006" key="3">
    <source>
        <dbReference type="Google" id="ProtNLM"/>
    </source>
</evidence>
<organism evidence="1 2">
    <name type="scientific">Natronobacterium haloterrestre</name>
    <name type="common">Halobiforma haloterrestris</name>
    <dbReference type="NCBI Taxonomy" id="148448"/>
    <lineage>
        <taxon>Archaea</taxon>
        <taxon>Methanobacteriati</taxon>
        <taxon>Methanobacteriota</taxon>
        <taxon>Stenosarchaea group</taxon>
        <taxon>Halobacteria</taxon>
        <taxon>Halobacteriales</taxon>
        <taxon>Natrialbaceae</taxon>
        <taxon>Natronobacterium</taxon>
    </lineage>
</organism>
<dbReference type="Proteomes" id="UP000199161">
    <property type="component" value="Unassembled WGS sequence"/>
</dbReference>
<dbReference type="PANTHER" id="PTHR37310:SF1">
    <property type="entry name" value="CYTOPLASMIC PROTEIN"/>
    <property type="match status" value="1"/>
</dbReference>
<proteinExistence type="predicted"/>
<evidence type="ECO:0000313" key="1">
    <source>
        <dbReference type="EMBL" id="SFC51514.1"/>
    </source>
</evidence>
<dbReference type="Gene3D" id="1.20.1270.360">
    <property type="match status" value="1"/>
</dbReference>
<accession>A0A1I1JSG9</accession>
<protein>
    <recommendedName>
        <fullName evidence="3">Four-helix bundle copper-binding protein</fullName>
    </recommendedName>
</protein>
<dbReference type="OrthoDB" id="8783at2157"/>
<gene>
    <name evidence="1" type="ORF">SAMN05444422_109177</name>
</gene>
<dbReference type="PANTHER" id="PTHR37310">
    <property type="entry name" value="CYTOPLASMIC PROTEIN-RELATED"/>
    <property type="match status" value="1"/>
</dbReference>
<dbReference type="InterPro" id="IPR005560">
    <property type="entry name" value="Csp_YhjQ"/>
</dbReference>
<dbReference type="EMBL" id="FOKW01000009">
    <property type="protein sequence ID" value="SFC51514.1"/>
    <property type="molecule type" value="Genomic_DNA"/>
</dbReference>
<reference evidence="2" key="1">
    <citation type="submission" date="2016-10" db="EMBL/GenBank/DDBJ databases">
        <authorList>
            <person name="Varghese N."/>
            <person name="Submissions S."/>
        </authorList>
    </citation>
    <scope>NUCLEOTIDE SEQUENCE [LARGE SCALE GENOMIC DNA]</scope>
    <source>
        <strain evidence="2">DSM 13078</strain>
    </source>
</reference>
<sequence length="117" mass="12957">MALTQIDHVSENEEMQECIDNCFEAAQACEWCADECAGEGEEMAKCLRLCRDVADLTTMHARFMARNSNYSTALAEACAGACEECAEECERHDDEHCQVCADVLRDCAETCRNMASA</sequence>
<name>A0A1I1JSG9_NATHA</name>
<dbReference type="AlphaFoldDB" id="A0A1I1JSG9"/>
<dbReference type="InterPro" id="IPR044543">
    <property type="entry name" value="YHJQ-like"/>
</dbReference>
<dbReference type="Pfam" id="PF03860">
    <property type="entry name" value="Csp"/>
    <property type="match status" value="1"/>
</dbReference>